<dbReference type="Proteomes" id="UP000324222">
    <property type="component" value="Unassembled WGS sequence"/>
</dbReference>
<organism evidence="2 3">
    <name type="scientific">Portunus trituberculatus</name>
    <name type="common">Swimming crab</name>
    <name type="synonym">Neptunus trituberculatus</name>
    <dbReference type="NCBI Taxonomy" id="210409"/>
    <lineage>
        <taxon>Eukaryota</taxon>
        <taxon>Metazoa</taxon>
        <taxon>Ecdysozoa</taxon>
        <taxon>Arthropoda</taxon>
        <taxon>Crustacea</taxon>
        <taxon>Multicrustacea</taxon>
        <taxon>Malacostraca</taxon>
        <taxon>Eumalacostraca</taxon>
        <taxon>Eucarida</taxon>
        <taxon>Decapoda</taxon>
        <taxon>Pleocyemata</taxon>
        <taxon>Brachyura</taxon>
        <taxon>Eubrachyura</taxon>
        <taxon>Portunoidea</taxon>
        <taxon>Portunidae</taxon>
        <taxon>Portuninae</taxon>
        <taxon>Portunus</taxon>
    </lineage>
</organism>
<dbReference type="AlphaFoldDB" id="A0A5B7IRP2"/>
<evidence type="ECO:0000256" key="1">
    <source>
        <dbReference type="SAM" id="MobiDB-lite"/>
    </source>
</evidence>
<feature type="compositionally biased region" description="Low complexity" evidence="1">
    <location>
        <begin position="292"/>
        <end position="324"/>
    </location>
</feature>
<keyword evidence="3" id="KW-1185">Reference proteome</keyword>
<proteinExistence type="predicted"/>
<protein>
    <submittedName>
        <fullName evidence="2">Uncharacterized protein</fullName>
    </submittedName>
</protein>
<dbReference type="OrthoDB" id="10031330at2759"/>
<comment type="caution">
    <text evidence="2">The sequence shown here is derived from an EMBL/GenBank/DDBJ whole genome shotgun (WGS) entry which is preliminary data.</text>
</comment>
<gene>
    <name evidence="2" type="ORF">E2C01_083141</name>
</gene>
<reference evidence="2 3" key="1">
    <citation type="submission" date="2019-05" db="EMBL/GenBank/DDBJ databases">
        <title>Another draft genome of Portunus trituberculatus and its Hox gene families provides insights of decapod evolution.</title>
        <authorList>
            <person name="Jeong J.-H."/>
            <person name="Song I."/>
            <person name="Kim S."/>
            <person name="Choi T."/>
            <person name="Kim D."/>
            <person name="Ryu S."/>
            <person name="Kim W."/>
        </authorList>
    </citation>
    <scope>NUCLEOTIDE SEQUENCE [LARGE SCALE GENOMIC DNA]</scope>
    <source>
        <tissue evidence="2">Muscle</tissue>
    </source>
</reference>
<dbReference type="EMBL" id="VSRR010077165">
    <property type="protein sequence ID" value="MPC88241.1"/>
    <property type="molecule type" value="Genomic_DNA"/>
</dbReference>
<accession>A0A5B7IRP2</accession>
<feature type="region of interest" description="Disordered" evidence="1">
    <location>
        <begin position="50"/>
        <end position="82"/>
    </location>
</feature>
<feature type="compositionally biased region" description="Basic and acidic residues" evidence="1">
    <location>
        <begin position="277"/>
        <end position="286"/>
    </location>
</feature>
<name>A0A5B7IRP2_PORTR</name>
<evidence type="ECO:0000313" key="2">
    <source>
        <dbReference type="EMBL" id="MPC88241.1"/>
    </source>
</evidence>
<feature type="compositionally biased region" description="Basic residues" evidence="1">
    <location>
        <begin position="241"/>
        <end position="255"/>
    </location>
</feature>
<evidence type="ECO:0000313" key="3">
    <source>
        <dbReference type="Proteomes" id="UP000324222"/>
    </source>
</evidence>
<sequence length="354" mass="38047">MVPAAVIGAQGSPGPHPAPHILLQSTSHPHKAKLVMMDQQGHMREALVNPVPHGYYPPPGPVPGSSSHPEGWSGRPQVSRDPLAPPLMFMGPSGMGVVARELAQPQQVQSGATRPPASRAMPPPLSFMGQSGETASWAGAQHSQQPVGMSWPHLVGHSSRTYPVINHTKHVIANKAPPSYFGPPPHYTPKSSYSIQRHLFQGQPHPNTPTSVAPRPNPDSRHHTLDWPATAVPQATSHSQQQHHRVTAGTKVHRPSHTDAVQVSSEHHSRPRQPAVVHRDTSRHQAADPGVTAPSSAGPVTASSATSTSITTTTTTNTPSTSTDSVEKHQCHQKCELEGLFLPASFVFTRWWHI</sequence>
<feature type="region of interest" description="Disordered" evidence="1">
    <location>
        <begin position="200"/>
        <end position="325"/>
    </location>
</feature>